<dbReference type="RefSeq" id="WP_271635967.1">
    <property type="nucleotide sequence ID" value="NZ_CP094970.1"/>
</dbReference>
<dbReference type="InterPro" id="IPR001647">
    <property type="entry name" value="HTH_TetR"/>
</dbReference>
<proteinExistence type="predicted"/>
<dbReference type="InterPro" id="IPR036271">
    <property type="entry name" value="Tet_transcr_reg_TetR-rel_C_sf"/>
</dbReference>
<keyword evidence="3 5" id="KW-0238">DNA-binding</keyword>
<protein>
    <submittedName>
        <fullName evidence="7">TetR/AcrR family transcriptional regulator</fullName>
    </submittedName>
</protein>
<dbReference type="InterPro" id="IPR039538">
    <property type="entry name" value="BetI_C"/>
</dbReference>
<dbReference type="PRINTS" id="PR00455">
    <property type="entry name" value="HTHTETR"/>
</dbReference>
<evidence type="ECO:0000256" key="4">
    <source>
        <dbReference type="ARBA" id="ARBA00023163"/>
    </source>
</evidence>
<evidence type="ECO:0000256" key="1">
    <source>
        <dbReference type="ARBA" id="ARBA00022491"/>
    </source>
</evidence>
<evidence type="ECO:0000256" key="5">
    <source>
        <dbReference type="PROSITE-ProRule" id="PRU00335"/>
    </source>
</evidence>
<dbReference type="SUPFAM" id="SSF46689">
    <property type="entry name" value="Homeodomain-like"/>
    <property type="match status" value="1"/>
</dbReference>
<accession>A0AA46TKX9</accession>
<dbReference type="PANTHER" id="PTHR47506">
    <property type="entry name" value="TRANSCRIPTIONAL REGULATORY PROTEIN"/>
    <property type="match status" value="1"/>
</dbReference>
<evidence type="ECO:0000256" key="2">
    <source>
        <dbReference type="ARBA" id="ARBA00023015"/>
    </source>
</evidence>
<dbReference type="Proteomes" id="UP001164390">
    <property type="component" value="Chromosome"/>
</dbReference>
<dbReference type="KEGG" id="sgrg:L0C25_08085"/>
<dbReference type="Gene3D" id="1.10.357.10">
    <property type="entry name" value="Tetracycline Repressor, domain 2"/>
    <property type="match status" value="1"/>
</dbReference>
<evidence type="ECO:0000259" key="6">
    <source>
        <dbReference type="PROSITE" id="PS50977"/>
    </source>
</evidence>
<evidence type="ECO:0000313" key="7">
    <source>
        <dbReference type="EMBL" id="UYM07023.1"/>
    </source>
</evidence>
<dbReference type="Pfam" id="PF13977">
    <property type="entry name" value="TetR_C_6"/>
    <property type="match status" value="1"/>
</dbReference>
<organism evidence="7 8">
    <name type="scientific">Solicola gregarius</name>
    <dbReference type="NCBI Taxonomy" id="2908642"/>
    <lineage>
        <taxon>Bacteria</taxon>
        <taxon>Bacillati</taxon>
        <taxon>Actinomycetota</taxon>
        <taxon>Actinomycetes</taxon>
        <taxon>Propionibacteriales</taxon>
        <taxon>Nocardioidaceae</taxon>
        <taxon>Solicola</taxon>
    </lineage>
</organism>
<name>A0AA46TKX9_9ACTN</name>
<dbReference type="PANTHER" id="PTHR47506:SF6">
    <property type="entry name" value="HTH-TYPE TRANSCRIPTIONAL REPRESSOR NEMR"/>
    <property type="match status" value="1"/>
</dbReference>
<gene>
    <name evidence="7" type="ORF">L0C25_08085</name>
</gene>
<dbReference type="Pfam" id="PF00440">
    <property type="entry name" value="TetR_N"/>
    <property type="match status" value="1"/>
</dbReference>
<keyword evidence="2" id="KW-0805">Transcription regulation</keyword>
<dbReference type="InterPro" id="IPR009057">
    <property type="entry name" value="Homeodomain-like_sf"/>
</dbReference>
<feature type="DNA-binding region" description="H-T-H motif" evidence="5">
    <location>
        <begin position="34"/>
        <end position="53"/>
    </location>
</feature>
<sequence length="195" mass="20996">MVAGTRAERQAQTREALIDVARVLFLRDGFAATSLDRVAVEAGFSKGAVYSNFSGKEELGLAVLDDLHTEQLAAAAAAMEGKHTLDDTLDALAWWAREHLGQPKWTALEVEFASIARHNPFVAEQIAARHKAVRQAIEHLVRKGVADLGVEPAMPAEQIATIVLSLSIGLGAQRSLDPGIDVELFAATLRRLLAP</sequence>
<dbReference type="GO" id="GO:0003677">
    <property type="term" value="F:DNA binding"/>
    <property type="evidence" value="ECO:0007669"/>
    <property type="project" value="UniProtKB-UniRule"/>
</dbReference>
<keyword evidence="4" id="KW-0804">Transcription</keyword>
<dbReference type="PROSITE" id="PS50977">
    <property type="entry name" value="HTH_TETR_2"/>
    <property type="match status" value="1"/>
</dbReference>
<dbReference type="AlphaFoldDB" id="A0AA46TKX9"/>
<dbReference type="SUPFAM" id="SSF48498">
    <property type="entry name" value="Tetracyclin repressor-like, C-terminal domain"/>
    <property type="match status" value="1"/>
</dbReference>
<dbReference type="EMBL" id="CP094970">
    <property type="protein sequence ID" value="UYM07023.1"/>
    <property type="molecule type" value="Genomic_DNA"/>
</dbReference>
<keyword evidence="8" id="KW-1185">Reference proteome</keyword>
<evidence type="ECO:0000313" key="8">
    <source>
        <dbReference type="Proteomes" id="UP001164390"/>
    </source>
</evidence>
<evidence type="ECO:0000256" key="3">
    <source>
        <dbReference type="ARBA" id="ARBA00023125"/>
    </source>
</evidence>
<dbReference type="Gene3D" id="1.10.10.60">
    <property type="entry name" value="Homeodomain-like"/>
    <property type="match status" value="1"/>
</dbReference>
<feature type="domain" description="HTH tetR-type" evidence="6">
    <location>
        <begin position="11"/>
        <end position="71"/>
    </location>
</feature>
<keyword evidence="1" id="KW-0678">Repressor</keyword>
<reference evidence="7" key="1">
    <citation type="submission" date="2022-01" db="EMBL/GenBank/DDBJ databases">
        <title>Nocardioidaceae gen. sp. A5X3R13.</title>
        <authorList>
            <person name="Lopez Marin M.A."/>
            <person name="Uhlik O."/>
        </authorList>
    </citation>
    <scope>NUCLEOTIDE SEQUENCE</scope>
    <source>
        <strain evidence="7">A5X3R13</strain>
    </source>
</reference>